<protein>
    <submittedName>
        <fullName evidence="1">Uncharacterized protein</fullName>
    </submittedName>
</protein>
<dbReference type="Proteomes" id="UP001139559">
    <property type="component" value="Unassembled WGS sequence"/>
</dbReference>
<dbReference type="AlphaFoldDB" id="A0A9X1XIY3"/>
<accession>A0A9X1XIY3</accession>
<dbReference type="RefSeq" id="WP_248008876.1">
    <property type="nucleotide sequence ID" value="NZ_JAJHVV010000006.1"/>
</dbReference>
<keyword evidence="2" id="KW-1185">Reference proteome</keyword>
<gene>
    <name evidence="1" type="ORF">KP803_10950</name>
</gene>
<reference evidence="1" key="1">
    <citation type="submission" date="2021-11" db="EMBL/GenBank/DDBJ databases">
        <title>Vibrio ZSDE26 sp. nov. and Vibrio ZSDZ34 sp. nov., isolated from coastal seawater in Qingdao.</title>
        <authorList>
            <person name="Zhang P."/>
        </authorList>
    </citation>
    <scope>NUCLEOTIDE SEQUENCE</scope>
    <source>
        <strain evidence="1">ZSDE26</strain>
    </source>
</reference>
<dbReference type="EMBL" id="JAJHVV010000006">
    <property type="protein sequence ID" value="MCK6263789.1"/>
    <property type="molecule type" value="Genomic_DNA"/>
</dbReference>
<evidence type="ECO:0000313" key="1">
    <source>
        <dbReference type="EMBL" id="MCK6263789.1"/>
    </source>
</evidence>
<name>A0A9X1XIY3_9VIBR</name>
<organism evidence="1 2">
    <name type="scientific">Vibrio amylolyticus</name>
    <dbReference type="NCBI Taxonomy" id="2847292"/>
    <lineage>
        <taxon>Bacteria</taxon>
        <taxon>Pseudomonadati</taxon>
        <taxon>Pseudomonadota</taxon>
        <taxon>Gammaproteobacteria</taxon>
        <taxon>Vibrionales</taxon>
        <taxon>Vibrionaceae</taxon>
        <taxon>Vibrio</taxon>
    </lineage>
</organism>
<proteinExistence type="predicted"/>
<sequence>MTITARERVDEHYWELEQKSNQFITAILMQLSKFNLDRSTHSKAVQEFSLAVSSILKAYQIENLSYAQAEELLVKLKYGFIDGVRSINTASRNRKHRSEQRPIAEGSYRRNMTINNQSFNVRFRARCATSECLMRGANYDLQDDAFQEYIEAASKDKQSDIMNVVHVGLIAAPYAKPLEVLAHSYSFQSAYTDMNLNPGWAYAAGKGAAYRLSLLGVPRPVTSRVENLTSYVIGSILNEREQ</sequence>
<comment type="caution">
    <text evidence="1">The sequence shown here is derived from an EMBL/GenBank/DDBJ whole genome shotgun (WGS) entry which is preliminary data.</text>
</comment>
<evidence type="ECO:0000313" key="2">
    <source>
        <dbReference type="Proteomes" id="UP001139559"/>
    </source>
</evidence>